<proteinExistence type="inferred from homology"/>
<dbReference type="EMBL" id="FLUN01000001">
    <property type="protein sequence ID" value="SBW10954.1"/>
    <property type="molecule type" value="Genomic_DNA"/>
</dbReference>
<dbReference type="CDD" id="cd05233">
    <property type="entry name" value="SDR_c"/>
    <property type="match status" value="1"/>
</dbReference>
<dbReference type="AlphaFoldDB" id="A0A212KGU4"/>
<accession>A0A212KGU4</accession>
<dbReference type="PROSITE" id="PS00061">
    <property type="entry name" value="ADH_SHORT"/>
    <property type="match status" value="1"/>
</dbReference>
<dbReference type="GO" id="GO:0016616">
    <property type="term" value="F:oxidoreductase activity, acting on the CH-OH group of donors, NAD or NADP as acceptor"/>
    <property type="evidence" value="ECO:0007669"/>
    <property type="project" value="TreeGrafter"/>
</dbReference>
<name>A0A212KGU4_9FIRM</name>
<gene>
    <name evidence="4" type="ORF">KL86CLO1_13112</name>
</gene>
<evidence type="ECO:0000313" key="4">
    <source>
        <dbReference type="EMBL" id="SBW10954.1"/>
    </source>
</evidence>
<dbReference type="InterPro" id="IPR036291">
    <property type="entry name" value="NAD(P)-bd_dom_sf"/>
</dbReference>
<sequence length="257" mass="27694">MNLNLSGKTAVIIGGATGIGRATALAYLQEGCHVAICGRRQEKLDEAVAFFKEQGYDIFTGQADAQNYDSLLSFGRAAEDRFGAIHIWINNAGGNKIKGLLEYTTEEFRSMIDLNLTTVFNGCKAAWEFMSKAGGGVILNAASFAAIAPSAGRAPYSAAKAGVASLTRTFAAEFAKDNIRVLAYIPGMIRTEMSQASIEHYPELLLKDIPMRRFGEPEDLAKVLVFMSSDAAGYVNGCSVEISGGKRCVQNPQYSYE</sequence>
<dbReference type="Gene3D" id="3.40.50.720">
    <property type="entry name" value="NAD(P)-binding Rossmann-like Domain"/>
    <property type="match status" value="1"/>
</dbReference>
<dbReference type="InterPro" id="IPR020904">
    <property type="entry name" value="Sc_DH/Rdtase_CS"/>
</dbReference>
<evidence type="ECO:0000256" key="3">
    <source>
        <dbReference type="RuleBase" id="RU000363"/>
    </source>
</evidence>
<dbReference type="PRINTS" id="PR00080">
    <property type="entry name" value="SDRFAMILY"/>
</dbReference>
<keyword evidence="2" id="KW-0560">Oxidoreductase</keyword>
<dbReference type="FunFam" id="3.40.50.720:FF:000084">
    <property type="entry name" value="Short-chain dehydrogenase reductase"/>
    <property type="match status" value="1"/>
</dbReference>
<reference evidence="4" key="1">
    <citation type="submission" date="2016-04" db="EMBL/GenBank/DDBJ databases">
        <authorList>
            <person name="Evans L.H."/>
            <person name="Alamgir A."/>
            <person name="Owens N."/>
            <person name="Weber N.D."/>
            <person name="Virtaneva K."/>
            <person name="Barbian K."/>
            <person name="Babar A."/>
            <person name="Rosenke K."/>
        </authorList>
    </citation>
    <scope>NUCLEOTIDE SEQUENCE</scope>
    <source>
        <strain evidence="4">86</strain>
    </source>
</reference>
<protein>
    <submittedName>
        <fullName evidence="4">Putative glucose 1-dehydrogenase</fullName>
    </submittedName>
</protein>
<comment type="similarity">
    <text evidence="1 3">Belongs to the short-chain dehydrogenases/reductases (SDR) family.</text>
</comment>
<dbReference type="Pfam" id="PF00106">
    <property type="entry name" value="adh_short"/>
    <property type="match status" value="1"/>
</dbReference>
<evidence type="ECO:0000256" key="2">
    <source>
        <dbReference type="ARBA" id="ARBA00023002"/>
    </source>
</evidence>
<dbReference type="PANTHER" id="PTHR42760">
    <property type="entry name" value="SHORT-CHAIN DEHYDROGENASES/REDUCTASES FAMILY MEMBER"/>
    <property type="match status" value="1"/>
</dbReference>
<dbReference type="PRINTS" id="PR00081">
    <property type="entry name" value="GDHRDH"/>
</dbReference>
<dbReference type="InterPro" id="IPR002347">
    <property type="entry name" value="SDR_fam"/>
</dbReference>
<evidence type="ECO:0000256" key="1">
    <source>
        <dbReference type="ARBA" id="ARBA00006484"/>
    </source>
</evidence>
<organism evidence="4">
    <name type="scientific">uncultured Eubacteriales bacterium</name>
    <dbReference type="NCBI Taxonomy" id="172733"/>
    <lineage>
        <taxon>Bacteria</taxon>
        <taxon>Bacillati</taxon>
        <taxon>Bacillota</taxon>
        <taxon>Clostridia</taxon>
        <taxon>Eubacteriales</taxon>
        <taxon>environmental samples</taxon>
    </lineage>
</organism>
<dbReference type="SUPFAM" id="SSF51735">
    <property type="entry name" value="NAD(P)-binding Rossmann-fold domains"/>
    <property type="match status" value="1"/>
</dbReference>
<dbReference type="GO" id="GO:0008206">
    <property type="term" value="P:bile acid metabolic process"/>
    <property type="evidence" value="ECO:0007669"/>
    <property type="project" value="UniProtKB-ARBA"/>
</dbReference>